<dbReference type="EMBL" id="AP025564">
    <property type="protein sequence ID" value="BDE94962.1"/>
    <property type="molecule type" value="Genomic_DNA"/>
</dbReference>
<keyword evidence="3" id="KW-0378">Hydrolase</keyword>
<name>A0ABM7WFM5_9ACTN</name>
<protein>
    <recommendedName>
        <fullName evidence="2">N-acetylmuramoyl-L-alanine amidase</fullName>
        <ecNumber evidence="2">3.5.1.28</ecNumber>
    </recommendedName>
</protein>
<dbReference type="InterPro" id="IPR051206">
    <property type="entry name" value="NAMLAA_amidase_2"/>
</dbReference>
<keyword evidence="7" id="KW-1185">Reference proteome</keyword>
<evidence type="ECO:0000256" key="1">
    <source>
        <dbReference type="ARBA" id="ARBA00001561"/>
    </source>
</evidence>
<feature type="domain" description="N-acetylmuramoyl-L-alanine amidase" evidence="5">
    <location>
        <begin position="9"/>
        <end position="141"/>
    </location>
</feature>
<dbReference type="RefSeq" id="WP_244411483.1">
    <property type="nucleotide sequence ID" value="NZ_AP025564.1"/>
</dbReference>
<reference evidence="6 7" key="1">
    <citation type="submission" date="2022-01" db="EMBL/GenBank/DDBJ databases">
        <title>Novel bile acid biosynthetic pathways are enriched in the microbiome of centenarians.</title>
        <authorList>
            <person name="Sato Y."/>
            <person name="Atarashi K."/>
            <person name="Plichta R.D."/>
            <person name="Arai Y."/>
            <person name="Sasajima S."/>
            <person name="Kearney M.S."/>
            <person name="Suda W."/>
            <person name="Takeshita K."/>
            <person name="Sasaki T."/>
            <person name="Okamoto S."/>
            <person name="Skelly N.A."/>
            <person name="Okamura Y."/>
            <person name="Vlamakis H."/>
            <person name="Li Y."/>
            <person name="Tanoue T."/>
            <person name="Takei H."/>
            <person name="Nittono H."/>
            <person name="Narushima S."/>
            <person name="Irie J."/>
            <person name="Itoh H."/>
            <person name="Moriya K."/>
            <person name="Sugiura Y."/>
            <person name="Suematsu M."/>
            <person name="Moritoki N."/>
            <person name="Shibata S."/>
            <person name="Littman R.D."/>
            <person name="Fischbach A.M."/>
            <person name="Uwamino Y."/>
            <person name="Inoue T."/>
            <person name="Honda A."/>
            <person name="Hattori M."/>
            <person name="Murai T."/>
            <person name="Xavier J.R."/>
            <person name="Hirose N."/>
            <person name="Honda K."/>
        </authorList>
    </citation>
    <scope>NUCLEOTIDE SEQUENCE [LARGE SCALE GENOMIC DNA]</scope>
    <source>
        <strain evidence="6 7">CE91-St30</strain>
    </source>
</reference>
<dbReference type="SUPFAM" id="SSF55846">
    <property type="entry name" value="N-acetylmuramoyl-L-alanine amidase-like"/>
    <property type="match status" value="1"/>
</dbReference>
<dbReference type="InterPro" id="IPR036505">
    <property type="entry name" value="Amidase/PGRP_sf"/>
</dbReference>
<dbReference type="Pfam" id="PF01510">
    <property type="entry name" value="Amidase_2"/>
    <property type="match status" value="1"/>
</dbReference>
<accession>A0ABM7WFM5</accession>
<dbReference type="Gene3D" id="3.40.80.10">
    <property type="entry name" value="Peptidoglycan recognition protein-like"/>
    <property type="match status" value="1"/>
</dbReference>
<evidence type="ECO:0000256" key="3">
    <source>
        <dbReference type="ARBA" id="ARBA00022801"/>
    </source>
</evidence>
<dbReference type="PANTHER" id="PTHR30417">
    <property type="entry name" value="N-ACETYLMURAMOYL-L-ALANINE AMIDASE AMID"/>
    <property type="match status" value="1"/>
</dbReference>
<comment type="catalytic activity">
    <reaction evidence="1">
        <text>Hydrolyzes the link between N-acetylmuramoyl residues and L-amino acid residues in certain cell-wall glycopeptides.</text>
        <dbReference type="EC" id="3.5.1.28"/>
    </reaction>
</comment>
<dbReference type="SMART" id="SM00644">
    <property type="entry name" value="Ami_2"/>
    <property type="match status" value="1"/>
</dbReference>
<dbReference type="CDD" id="cd06583">
    <property type="entry name" value="PGRP"/>
    <property type="match status" value="1"/>
</dbReference>
<dbReference type="Proteomes" id="UP001320544">
    <property type="component" value="Chromosome"/>
</dbReference>
<evidence type="ECO:0000256" key="2">
    <source>
        <dbReference type="ARBA" id="ARBA00011901"/>
    </source>
</evidence>
<evidence type="ECO:0000259" key="5">
    <source>
        <dbReference type="SMART" id="SM00644"/>
    </source>
</evidence>
<evidence type="ECO:0000313" key="6">
    <source>
        <dbReference type="EMBL" id="BDE94962.1"/>
    </source>
</evidence>
<proteinExistence type="predicted"/>
<keyword evidence="4" id="KW-0961">Cell wall biogenesis/degradation</keyword>
<gene>
    <name evidence="6" type="ORF">CE91St30_02950</name>
</gene>
<sequence>MPEIKQNLTTVNRTKGNNGRKWIVVHNVGTAPTYEGAAYANTQYFASGYRGASAHYFVDEGPTIWQCVDESDTAWSVGDGASRNGCYNSNSINVEVCGDWSFDGSRTENLRWLVSALMEKYGIDADHVIRHYDVTGKSCPACYVDQSRWAALRTYITEGEDMTPQEFWEWHYEGQKAPFYQLYYAAHEPTKKMLAELTAQVTALAAAVEALAKSNGADPDAVAKSVADAVERKLEGLKITIDE</sequence>
<evidence type="ECO:0000256" key="4">
    <source>
        <dbReference type="ARBA" id="ARBA00023316"/>
    </source>
</evidence>
<dbReference type="EC" id="3.5.1.28" evidence="2"/>
<dbReference type="InterPro" id="IPR002502">
    <property type="entry name" value="Amidase_domain"/>
</dbReference>
<evidence type="ECO:0000313" key="7">
    <source>
        <dbReference type="Proteomes" id="UP001320544"/>
    </source>
</evidence>
<dbReference type="PANTHER" id="PTHR30417:SF1">
    <property type="entry name" value="N-ACETYLMURAMOYL-L-ALANINE AMIDASE AMID"/>
    <property type="match status" value="1"/>
</dbReference>
<organism evidence="6 7">
    <name type="scientific">Raoultibacter timonensis</name>
    <dbReference type="NCBI Taxonomy" id="1907662"/>
    <lineage>
        <taxon>Bacteria</taxon>
        <taxon>Bacillati</taxon>
        <taxon>Actinomycetota</taxon>
        <taxon>Coriobacteriia</taxon>
        <taxon>Eggerthellales</taxon>
        <taxon>Eggerthellaceae</taxon>
        <taxon>Raoultibacter</taxon>
    </lineage>
</organism>